<reference evidence="1 2" key="1">
    <citation type="submission" date="2024-09" db="EMBL/GenBank/DDBJ databases">
        <authorList>
            <person name="Sun Q."/>
            <person name="Mori K."/>
        </authorList>
    </citation>
    <scope>NUCLEOTIDE SEQUENCE [LARGE SCALE GENOMIC DNA]</scope>
    <source>
        <strain evidence="1 2">JCM 12520</strain>
    </source>
</reference>
<name>A0ABV5VSG4_9BACL</name>
<dbReference type="Proteomes" id="UP001589619">
    <property type="component" value="Unassembled WGS sequence"/>
</dbReference>
<accession>A0ABV5VSG4</accession>
<protein>
    <submittedName>
        <fullName evidence="1">Uncharacterized protein</fullName>
    </submittedName>
</protein>
<comment type="caution">
    <text evidence="1">The sequence shown here is derived from an EMBL/GenBank/DDBJ whole genome shotgun (WGS) entry which is preliminary data.</text>
</comment>
<sequence length="279" mass="31051">MKYYPLLVVGATFAGVGIAIAAKRETLIVEPFSQPGSEFISSYRPGEHWENPARTYPGKRLLEQLEQRNVLDENKNLHIPAVLPVWCQYICKEHLSLLLMTTITNITPHPDGYEVTMSHTSGLQTIVAGSIIDTTSHGLVHLGAVQPALISKSINAMIHNPEPSGSMPEPFDKDISFVKGRFDSELILKVELAFDADWISARRKLHDIWRDRPEALRPWTIAATADTFELHAGRGAAEVSPNWLRLPSCAYSNLLEAFEEGVLFAKHKGVEHEPIAVDQ</sequence>
<dbReference type="InterPro" id="IPR036188">
    <property type="entry name" value="FAD/NAD-bd_sf"/>
</dbReference>
<evidence type="ECO:0000313" key="1">
    <source>
        <dbReference type="EMBL" id="MFB9751239.1"/>
    </source>
</evidence>
<organism evidence="1 2">
    <name type="scientific">Paenibacillus hodogayensis</name>
    <dbReference type="NCBI Taxonomy" id="279208"/>
    <lineage>
        <taxon>Bacteria</taxon>
        <taxon>Bacillati</taxon>
        <taxon>Bacillota</taxon>
        <taxon>Bacilli</taxon>
        <taxon>Bacillales</taxon>
        <taxon>Paenibacillaceae</taxon>
        <taxon>Paenibacillus</taxon>
    </lineage>
</organism>
<proteinExistence type="predicted"/>
<evidence type="ECO:0000313" key="2">
    <source>
        <dbReference type="Proteomes" id="UP001589619"/>
    </source>
</evidence>
<dbReference type="EMBL" id="JBHMAG010000005">
    <property type="protein sequence ID" value="MFB9751239.1"/>
    <property type="molecule type" value="Genomic_DNA"/>
</dbReference>
<dbReference type="RefSeq" id="WP_344917175.1">
    <property type="nucleotide sequence ID" value="NZ_BAAAYO010000021.1"/>
</dbReference>
<dbReference type="SUPFAM" id="SSF51905">
    <property type="entry name" value="FAD/NAD(P)-binding domain"/>
    <property type="match status" value="1"/>
</dbReference>
<keyword evidence="2" id="KW-1185">Reference proteome</keyword>
<gene>
    <name evidence="1" type="ORF">ACFFNY_06645</name>
</gene>